<feature type="domain" description="Peptidase M20 dimerisation" evidence="5">
    <location>
        <begin position="215"/>
        <end position="310"/>
    </location>
</feature>
<dbReference type="InterPro" id="IPR036264">
    <property type="entry name" value="Bact_exopeptidase_dim_dom"/>
</dbReference>
<dbReference type="CDD" id="cd08017">
    <property type="entry name" value="M20_IAA_Hyd"/>
    <property type="match status" value="1"/>
</dbReference>
<comment type="caution">
    <text evidence="6">The sequence shown here is derived from an EMBL/GenBank/DDBJ whole genome shotgun (WGS) entry which is preliminary data.</text>
</comment>
<dbReference type="SUPFAM" id="SSF55031">
    <property type="entry name" value="Bacterial exopeptidase dimerisation domain"/>
    <property type="match status" value="1"/>
</dbReference>
<dbReference type="Pfam" id="PF07687">
    <property type="entry name" value="M20_dimer"/>
    <property type="match status" value="1"/>
</dbReference>
<dbReference type="InterPro" id="IPR011650">
    <property type="entry name" value="Peptidase_M20_dimer"/>
</dbReference>
<proteinExistence type="inferred from homology"/>
<dbReference type="InterPro" id="IPR044757">
    <property type="entry name" value="ILR1-like_Hyd"/>
</dbReference>
<reference evidence="6 7" key="1">
    <citation type="journal article" date="2023" name="Plants (Basel)">
        <title>Bridging the Gap: Combining Genomics and Transcriptomics Approaches to Understand Stylosanthes scabra, an Orphan Legume from the Brazilian Caatinga.</title>
        <authorList>
            <person name="Ferreira-Neto J.R.C."/>
            <person name="da Silva M.D."/>
            <person name="Binneck E."/>
            <person name="de Melo N.F."/>
            <person name="da Silva R.H."/>
            <person name="de Melo A.L.T.M."/>
            <person name="Pandolfi V."/>
            <person name="Bustamante F.O."/>
            <person name="Brasileiro-Vidal A.C."/>
            <person name="Benko-Iseppon A.M."/>
        </authorList>
    </citation>
    <scope>NUCLEOTIDE SEQUENCE [LARGE SCALE GENOMIC DNA]</scope>
    <source>
        <tissue evidence="6">Leaves</tissue>
    </source>
</reference>
<feature type="chain" id="PRO_5046394416" evidence="4">
    <location>
        <begin position="22"/>
        <end position="427"/>
    </location>
</feature>
<dbReference type="PANTHER" id="PTHR11014">
    <property type="entry name" value="PEPTIDASE M20 FAMILY MEMBER"/>
    <property type="match status" value="1"/>
</dbReference>
<evidence type="ECO:0000259" key="5">
    <source>
        <dbReference type="Pfam" id="PF07687"/>
    </source>
</evidence>
<evidence type="ECO:0000313" key="6">
    <source>
        <dbReference type="EMBL" id="MED6219195.1"/>
    </source>
</evidence>
<dbReference type="Proteomes" id="UP001341840">
    <property type="component" value="Unassembled WGS sequence"/>
</dbReference>
<gene>
    <name evidence="6" type="primary">ILL5_1</name>
    <name evidence="6" type="ORF">PIB30_033610</name>
</gene>
<name>A0ABU6ZA57_9FABA</name>
<keyword evidence="2 4" id="KW-0732">Signal</keyword>
<organism evidence="6 7">
    <name type="scientific">Stylosanthes scabra</name>
    <dbReference type="NCBI Taxonomy" id="79078"/>
    <lineage>
        <taxon>Eukaryota</taxon>
        <taxon>Viridiplantae</taxon>
        <taxon>Streptophyta</taxon>
        <taxon>Embryophyta</taxon>
        <taxon>Tracheophyta</taxon>
        <taxon>Spermatophyta</taxon>
        <taxon>Magnoliopsida</taxon>
        <taxon>eudicotyledons</taxon>
        <taxon>Gunneridae</taxon>
        <taxon>Pentapetalae</taxon>
        <taxon>rosids</taxon>
        <taxon>fabids</taxon>
        <taxon>Fabales</taxon>
        <taxon>Fabaceae</taxon>
        <taxon>Papilionoideae</taxon>
        <taxon>50 kb inversion clade</taxon>
        <taxon>dalbergioids sensu lato</taxon>
        <taxon>Dalbergieae</taxon>
        <taxon>Pterocarpus clade</taxon>
        <taxon>Stylosanthes</taxon>
    </lineage>
</organism>
<dbReference type="NCBIfam" id="TIGR01891">
    <property type="entry name" value="amidohydrolases"/>
    <property type="match status" value="1"/>
</dbReference>
<evidence type="ECO:0000256" key="3">
    <source>
        <dbReference type="ARBA" id="ARBA00022801"/>
    </source>
</evidence>
<comment type="similarity">
    <text evidence="1">Belongs to the peptidase M20 family.</text>
</comment>
<dbReference type="Pfam" id="PF01546">
    <property type="entry name" value="Peptidase_M20"/>
    <property type="match status" value="1"/>
</dbReference>
<keyword evidence="3" id="KW-0378">Hydrolase</keyword>
<dbReference type="EMBL" id="JASCZI010272013">
    <property type="protein sequence ID" value="MED6219195.1"/>
    <property type="molecule type" value="Genomic_DNA"/>
</dbReference>
<dbReference type="InterPro" id="IPR002933">
    <property type="entry name" value="Peptidase_M20"/>
</dbReference>
<evidence type="ECO:0000313" key="7">
    <source>
        <dbReference type="Proteomes" id="UP001341840"/>
    </source>
</evidence>
<protein>
    <submittedName>
        <fullName evidence="6">IAA-amino acid hydrolase ILR1-like 5</fullName>
    </submittedName>
</protein>
<dbReference type="PIRSF" id="PIRSF005962">
    <property type="entry name" value="Pept_M20D_amidohydro"/>
    <property type="match status" value="1"/>
</dbReference>
<evidence type="ECO:0000256" key="2">
    <source>
        <dbReference type="ARBA" id="ARBA00022729"/>
    </source>
</evidence>
<dbReference type="Gene3D" id="3.30.70.360">
    <property type="match status" value="1"/>
</dbReference>
<dbReference type="PANTHER" id="PTHR11014:SF140">
    <property type="entry name" value="IAA-AMINO ACID HYDROLASE ILR1-LIKE 3"/>
    <property type="match status" value="1"/>
</dbReference>
<dbReference type="InterPro" id="IPR017439">
    <property type="entry name" value="Amidohydrolase"/>
</dbReference>
<evidence type="ECO:0000256" key="1">
    <source>
        <dbReference type="ARBA" id="ARBA00006153"/>
    </source>
</evidence>
<accession>A0ABU6ZA57</accession>
<dbReference type="SUPFAM" id="SSF53187">
    <property type="entry name" value="Zn-dependent exopeptidases"/>
    <property type="match status" value="1"/>
</dbReference>
<feature type="signal peptide" evidence="4">
    <location>
        <begin position="1"/>
        <end position="21"/>
    </location>
</feature>
<dbReference type="Gene3D" id="3.40.630.10">
    <property type="entry name" value="Zn peptidases"/>
    <property type="match status" value="1"/>
</dbReference>
<evidence type="ECO:0000256" key="4">
    <source>
        <dbReference type="SAM" id="SignalP"/>
    </source>
</evidence>
<keyword evidence="7" id="KW-1185">Reference proteome</keyword>
<sequence>MATLVAVVLFFLLLLTSLSSSSVFTSDEQLYAKQILSAARHDKDWLVSVRRQIHQFPELAFQEHNTSALIRRELDSLGIPYDFPFAKTGVVAQVGNGSPPVIAIRADMDALPLQELVKWEYQSKIEGRMHACGHDAHTTMLLGAAKLLHQRKDQLQGTVKFIFQPAEEGARGATQMIKDGALQDAEAIFGVHIDYLTPTGAIASIAGPLTAAGCSFEAKIVGIGGHAAFPHQSVDPLLATSFAILALQQLVSRESDPLQSLVISVSFVKSGTALNVIPSHVKFGGTLRVQTTEGMHHFRQRIKEVIEGQAAVHRCSAHVDFKDGNFPPYPAVVNDKGLHQHVERVGQLLLGPGNVYAAKRVMAGEDFAFYQEVIPGVLYSIGIRNEKVGATYSPHSPYFFLDEEALPIGAAMHAAVAELYLKNYDVR</sequence>